<dbReference type="Proteomes" id="UP001597244">
    <property type="component" value="Unassembled WGS sequence"/>
</dbReference>
<protein>
    <submittedName>
        <fullName evidence="1">Uncharacterized protein</fullName>
    </submittedName>
</protein>
<keyword evidence="2" id="KW-1185">Reference proteome</keyword>
<accession>A0ABW4DRK9</accession>
<dbReference type="EMBL" id="JBHTOF010000083">
    <property type="protein sequence ID" value="MFD1465791.1"/>
    <property type="molecule type" value="Genomic_DNA"/>
</dbReference>
<gene>
    <name evidence="1" type="ORF">ACFQ4L_06925</name>
</gene>
<comment type="caution">
    <text evidence="1">The sequence shown here is derived from an EMBL/GenBank/DDBJ whole genome shotgun (WGS) entry which is preliminary data.</text>
</comment>
<organism evidence="1 2">
    <name type="scientific">Lapidilactobacillus mulanensis</name>
    <dbReference type="NCBI Taxonomy" id="2485999"/>
    <lineage>
        <taxon>Bacteria</taxon>
        <taxon>Bacillati</taxon>
        <taxon>Bacillota</taxon>
        <taxon>Bacilli</taxon>
        <taxon>Lactobacillales</taxon>
        <taxon>Lactobacillaceae</taxon>
        <taxon>Lapidilactobacillus</taxon>
    </lineage>
</organism>
<sequence length="179" mass="18993">MSAATTFPAISTVAASTDTDVSTELVDASDIEAISTTDGEVTTNTNVLLPKKSARDATETHSVITKVSSHTTKNKLLKLVTGYIKGPGTKSYGQGNRFSGTVAVNDGKLTVSVGFSVTTTSSCSFPVPSGREGAIGFYADVTATRYLIKEYRNLNNALVRSCYTTQSSLSNKYYALHLK</sequence>
<evidence type="ECO:0000313" key="2">
    <source>
        <dbReference type="Proteomes" id="UP001597244"/>
    </source>
</evidence>
<evidence type="ECO:0000313" key="1">
    <source>
        <dbReference type="EMBL" id="MFD1465791.1"/>
    </source>
</evidence>
<proteinExistence type="predicted"/>
<reference evidence="2" key="1">
    <citation type="journal article" date="2019" name="Int. J. Syst. Evol. Microbiol.">
        <title>The Global Catalogue of Microorganisms (GCM) 10K type strain sequencing project: providing services to taxonomists for standard genome sequencing and annotation.</title>
        <authorList>
            <consortium name="The Broad Institute Genomics Platform"/>
            <consortium name="The Broad Institute Genome Sequencing Center for Infectious Disease"/>
            <person name="Wu L."/>
            <person name="Ma J."/>
        </authorList>
    </citation>
    <scope>NUCLEOTIDE SEQUENCE [LARGE SCALE GENOMIC DNA]</scope>
    <source>
        <strain evidence="2">CCM 8951</strain>
    </source>
</reference>
<name>A0ABW4DRK9_9LACO</name>
<dbReference type="RefSeq" id="WP_125578671.1">
    <property type="nucleotide sequence ID" value="NZ_JBHTOF010000083.1"/>
</dbReference>